<keyword evidence="3" id="KW-1185">Reference proteome</keyword>
<evidence type="ECO:0000259" key="1">
    <source>
        <dbReference type="Pfam" id="PF02589"/>
    </source>
</evidence>
<accession>A0A498REF5</accession>
<proteinExistence type="predicted"/>
<dbReference type="Proteomes" id="UP000277811">
    <property type="component" value="Unassembled WGS sequence"/>
</dbReference>
<dbReference type="InterPro" id="IPR003741">
    <property type="entry name" value="LUD_dom"/>
</dbReference>
<dbReference type="SUPFAM" id="SSF100950">
    <property type="entry name" value="NagB/RpiA/CoA transferase-like"/>
    <property type="match status" value="1"/>
</dbReference>
<dbReference type="InterPro" id="IPR037171">
    <property type="entry name" value="NagB/RpiA_transferase-like"/>
</dbReference>
<dbReference type="PIRSF" id="PIRSF020269">
    <property type="entry name" value="DUF1121"/>
    <property type="match status" value="1"/>
</dbReference>
<evidence type="ECO:0000313" key="2">
    <source>
        <dbReference type="EMBL" id="VBB09871.1"/>
    </source>
</evidence>
<dbReference type="AlphaFoldDB" id="A0A498REF5"/>
<feature type="domain" description="LUD" evidence="1">
    <location>
        <begin position="21"/>
        <end position="213"/>
    </location>
</feature>
<dbReference type="PANTHER" id="PTHR36179">
    <property type="entry name" value="LUD_DOM DOMAIN-CONTAINING PROTEIN"/>
    <property type="match status" value="1"/>
</dbReference>
<dbReference type="Pfam" id="PF02589">
    <property type="entry name" value="LUD_dom"/>
    <property type="match status" value="1"/>
</dbReference>
<sequence>MNYEGVSVNSEKKERYDEIAARMMEVLSHKGFDTYYAANLAAARDQVLELIPENVSIGLGGSVTLEQMDILSHLRTGKYRLIDRYRDCTPAQHIKYYKEALAADYFLTGANAITSKGEIVCTDCSGNRVAAMIFGPEKVIIVAGVNKMVEDMEAAFRRIKKIAPLNAKRNGHRTPCTLTGKCENCNLPASMCNYTGIIHNGMRFKNRIAVVVIAGEAGF</sequence>
<evidence type="ECO:0000313" key="3">
    <source>
        <dbReference type="Proteomes" id="UP000277811"/>
    </source>
</evidence>
<dbReference type="Gene3D" id="3.40.50.10420">
    <property type="entry name" value="NagB/RpiA/CoA transferase-like"/>
    <property type="match status" value="1"/>
</dbReference>
<name>A0A498REF5_9FIRM</name>
<dbReference type="InterPro" id="IPR024185">
    <property type="entry name" value="FTHF_cligase-like_sf"/>
</dbReference>
<gene>
    <name evidence="2" type="ORF">LUCI_5169</name>
</gene>
<dbReference type="InterPro" id="IPR009501">
    <property type="entry name" value="UCP020269"/>
</dbReference>
<dbReference type="PANTHER" id="PTHR36179:SF2">
    <property type="entry name" value="LUD DOMAIN-CONTAINING PROTEIN"/>
    <property type="match status" value="1"/>
</dbReference>
<dbReference type="EMBL" id="UPPP01000134">
    <property type="protein sequence ID" value="VBB09871.1"/>
    <property type="molecule type" value="Genomic_DNA"/>
</dbReference>
<protein>
    <recommendedName>
        <fullName evidence="1">LUD domain-containing protein</fullName>
    </recommendedName>
</protein>
<organism evidence="2 3">
    <name type="scientific">Lucifera butyrica</name>
    <dbReference type="NCBI Taxonomy" id="1351585"/>
    <lineage>
        <taxon>Bacteria</taxon>
        <taxon>Bacillati</taxon>
        <taxon>Bacillota</taxon>
        <taxon>Negativicutes</taxon>
        <taxon>Veillonellales</taxon>
        <taxon>Veillonellaceae</taxon>
        <taxon>Lucifera</taxon>
    </lineage>
</organism>
<reference evidence="2 3" key="1">
    <citation type="submission" date="2018-06" db="EMBL/GenBank/DDBJ databases">
        <authorList>
            <person name="Strepis N."/>
        </authorList>
    </citation>
    <scope>NUCLEOTIDE SEQUENCE [LARGE SCALE GENOMIC DNA]</scope>
    <source>
        <strain evidence="2">LUCI</strain>
    </source>
</reference>